<dbReference type="PANTHER" id="PTHR43065">
    <property type="entry name" value="SENSOR HISTIDINE KINASE"/>
    <property type="match status" value="1"/>
</dbReference>
<dbReference type="InterPro" id="IPR003661">
    <property type="entry name" value="HisK_dim/P_dom"/>
</dbReference>
<keyword evidence="7" id="KW-0067">ATP-binding</keyword>
<dbReference type="InterPro" id="IPR003594">
    <property type="entry name" value="HATPase_dom"/>
</dbReference>
<dbReference type="FunFam" id="1.10.287.130:FF:000040">
    <property type="entry name" value="PAS domain-containing sensor histidine kinase"/>
    <property type="match status" value="1"/>
</dbReference>
<evidence type="ECO:0000256" key="2">
    <source>
        <dbReference type="ARBA" id="ARBA00012438"/>
    </source>
</evidence>
<dbReference type="InterPro" id="IPR005467">
    <property type="entry name" value="His_kinase_dom"/>
</dbReference>
<dbReference type="AlphaFoldDB" id="A0A4Q9DFJ2"/>
<dbReference type="EMBL" id="SIRE01000038">
    <property type="protein sequence ID" value="TBL69391.1"/>
    <property type="molecule type" value="Genomic_DNA"/>
</dbReference>
<reference evidence="11 12" key="1">
    <citation type="submission" date="2019-02" db="EMBL/GenBank/DDBJ databases">
        <title>Paenibacillus sp. nov., isolated from surface-sterilized tissue of Thalictrum simplex L.</title>
        <authorList>
            <person name="Tuo L."/>
        </authorList>
    </citation>
    <scope>NUCLEOTIDE SEQUENCE [LARGE SCALE GENOMIC DNA]</scope>
    <source>
        <strain evidence="11 12">N2SHLJ1</strain>
    </source>
</reference>
<keyword evidence="4" id="KW-0808">Transferase</keyword>
<dbReference type="Gene3D" id="3.30.450.20">
    <property type="entry name" value="PAS domain"/>
    <property type="match status" value="1"/>
</dbReference>
<dbReference type="GO" id="GO:0005524">
    <property type="term" value="F:ATP binding"/>
    <property type="evidence" value="ECO:0007669"/>
    <property type="project" value="UniProtKB-KW"/>
</dbReference>
<proteinExistence type="predicted"/>
<dbReference type="GO" id="GO:0030435">
    <property type="term" value="P:sporulation resulting in formation of a cellular spore"/>
    <property type="evidence" value="ECO:0007669"/>
    <property type="project" value="UniProtKB-KW"/>
</dbReference>
<dbReference type="Pfam" id="PF00512">
    <property type="entry name" value="HisKA"/>
    <property type="match status" value="1"/>
</dbReference>
<name>A0A4Q9DFJ2_9BACL</name>
<keyword evidence="5" id="KW-0547">Nucleotide-binding</keyword>
<dbReference type="Proteomes" id="UP000293142">
    <property type="component" value="Unassembled WGS sequence"/>
</dbReference>
<evidence type="ECO:0000256" key="1">
    <source>
        <dbReference type="ARBA" id="ARBA00000085"/>
    </source>
</evidence>
<protein>
    <recommendedName>
        <fullName evidence="2">histidine kinase</fullName>
        <ecNumber evidence="2">2.7.13.3</ecNumber>
    </recommendedName>
</protein>
<keyword evidence="3" id="KW-0597">Phosphoprotein</keyword>
<organism evidence="11 12">
    <name type="scientific">Paenibacillus thalictri</name>
    <dbReference type="NCBI Taxonomy" id="2527873"/>
    <lineage>
        <taxon>Bacteria</taxon>
        <taxon>Bacillati</taxon>
        <taxon>Bacillota</taxon>
        <taxon>Bacilli</taxon>
        <taxon>Bacillales</taxon>
        <taxon>Paenibacillaceae</taxon>
        <taxon>Paenibacillus</taxon>
    </lineage>
</organism>
<feature type="domain" description="Histidine kinase" evidence="10">
    <location>
        <begin position="177"/>
        <end position="380"/>
    </location>
</feature>
<dbReference type="Gene3D" id="1.10.287.130">
    <property type="match status" value="1"/>
</dbReference>
<evidence type="ECO:0000256" key="4">
    <source>
        <dbReference type="ARBA" id="ARBA00022679"/>
    </source>
</evidence>
<dbReference type="EC" id="2.7.13.3" evidence="2"/>
<dbReference type="PRINTS" id="PR00344">
    <property type="entry name" value="BCTRLSENSOR"/>
</dbReference>
<dbReference type="SUPFAM" id="SSF55874">
    <property type="entry name" value="ATPase domain of HSP90 chaperone/DNA topoisomerase II/histidine kinase"/>
    <property type="match status" value="1"/>
</dbReference>
<gene>
    <name evidence="11" type="ORF">EYB31_35990</name>
</gene>
<comment type="caution">
    <text evidence="11">The sequence shown here is derived from an EMBL/GenBank/DDBJ whole genome shotgun (WGS) entry which is preliminary data.</text>
</comment>
<dbReference type="Pfam" id="PF02518">
    <property type="entry name" value="HATPase_c"/>
    <property type="match status" value="1"/>
</dbReference>
<keyword evidence="8" id="KW-0749">Sporulation</keyword>
<evidence type="ECO:0000256" key="7">
    <source>
        <dbReference type="ARBA" id="ARBA00022840"/>
    </source>
</evidence>
<evidence type="ECO:0000256" key="9">
    <source>
        <dbReference type="ARBA" id="ARBA00023012"/>
    </source>
</evidence>
<evidence type="ECO:0000256" key="3">
    <source>
        <dbReference type="ARBA" id="ARBA00022553"/>
    </source>
</evidence>
<sequence>MYKANSDPYPLPEGQLLAWVNSQPGMTYTFSKQEERFIHTFLGGQLAIRLGLEPEQVIGRALEQFVPDTLAKSLLPNYELAWSGKAALFVAELNGIYFQAALQPVFIDGDVVHVTATAVETQARPSASAVPERELPKSGVFISGEHAIHEAETEKLLTEEMIRRSDKLSALGQMAAGIAHEIRNPLTALKGFVQLLKSQSPNHPIYFEIMLSELERINFIVTEFMRMAKPQTESFQHHDLAVITENIVSFMSAQAILYNIEIKMVLEPSLPHIYCDENQLKQVFINVLKNAIEAMSGGGVIEFKIKRQPGAKLKIEISDQGPGIPEDQIALLGSPFFTTKEGGTGLGLMVSYQIIENHNGKLYITSEADSGATVHIELPE</sequence>
<dbReference type="Gene3D" id="3.30.565.10">
    <property type="entry name" value="Histidine kinase-like ATPase, C-terminal domain"/>
    <property type="match status" value="1"/>
</dbReference>
<accession>A0A4Q9DFJ2</accession>
<dbReference type="SMART" id="SM00387">
    <property type="entry name" value="HATPase_c"/>
    <property type="match status" value="1"/>
</dbReference>
<dbReference type="InterPro" id="IPR004358">
    <property type="entry name" value="Sig_transdc_His_kin-like_C"/>
</dbReference>
<evidence type="ECO:0000256" key="8">
    <source>
        <dbReference type="ARBA" id="ARBA00022969"/>
    </source>
</evidence>
<keyword evidence="6" id="KW-0418">Kinase</keyword>
<dbReference type="PANTHER" id="PTHR43065:SF34">
    <property type="entry name" value="SPORULATION KINASE A"/>
    <property type="match status" value="1"/>
</dbReference>
<dbReference type="GO" id="GO:0000155">
    <property type="term" value="F:phosphorelay sensor kinase activity"/>
    <property type="evidence" value="ECO:0007669"/>
    <property type="project" value="InterPro"/>
</dbReference>
<evidence type="ECO:0000259" key="10">
    <source>
        <dbReference type="PROSITE" id="PS50109"/>
    </source>
</evidence>
<dbReference type="InterPro" id="IPR036097">
    <property type="entry name" value="HisK_dim/P_sf"/>
</dbReference>
<evidence type="ECO:0000313" key="11">
    <source>
        <dbReference type="EMBL" id="TBL69391.1"/>
    </source>
</evidence>
<evidence type="ECO:0000256" key="5">
    <source>
        <dbReference type="ARBA" id="ARBA00022741"/>
    </source>
</evidence>
<dbReference type="CDD" id="cd00082">
    <property type="entry name" value="HisKA"/>
    <property type="match status" value="1"/>
</dbReference>
<dbReference type="SMART" id="SM00388">
    <property type="entry name" value="HisKA"/>
    <property type="match status" value="1"/>
</dbReference>
<dbReference type="InterPro" id="IPR036890">
    <property type="entry name" value="HATPase_C_sf"/>
</dbReference>
<comment type="catalytic activity">
    <reaction evidence="1">
        <text>ATP + protein L-histidine = ADP + protein N-phospho-L-histidine.</text>
        <dbReference type="EC" id="2.7.13.3"/>
    </reaction>
</comment>
<keyword evidence="9" id="KW-0902">Two-component regulatory system</keyword>
<keyword evidence="12" id="KW-1185">Reference proteome</keyword>
<dbReference type="PROSITE" id="PS50109">
    <property type="entry name" value="HIS_KIN"/>
    <property type="match status" value="1"/>
</dbReference>
<evidence type="ECO:0000256" key="6">
    <source>
        <dbReference type="ARBA" id="ARBA00022777"/>
    </source>
</evidence>
<dbReference type="OrthoDB" id="9815750at2"/>
<evidence type="ECO:0000313" key="12">
    <source>
        <dbReference type="Proteomes" id="UP000293142"/>
    </source>
</evidence>
<dbReference type="SUPFAM" id="SSF47384">
    <property type="entry name" value="Homodimeric domain of signal transducing histidine kinase"/>
    <property type="match status" value="1"/>
</dbReference>